<name>A0A4U5LWQ1_STECR</name>
<keyword evidence="2" id="KW-1185">Reference proteome</keyword>
<gene>
    <name evidence="1" type="ORF">L596_027851</name>
</gene>
<dbReference type="Proteomes" id="UP000298663">
    <property type="component" value="Unassembled WGS sequence"/>
</dbReference>
<organism evidence="1 2">
    <name type="scientific">Steinernema carpocapsae</name>
    <name type="common">Entomopathogenic nematode</name>
    <dbReference type="NCBI Taxonomy" id="34508"/>
    <lineage>
        <taxon>Eukaryota</taxon>
        <taxon>Metazoa</taxon>
        <taxon>Ecdysozoa</taxon>
        <taxon>Nematoda</taxon>
        <taxon>Chromadorea</taxon>
        <taxon>Rhabditida</taxon>
        <taxon>Tylenchina</taxon>
        <taxon>Panagrolaimomorpha</taxon>
        <taxon>Strongyloidoidea</taxon>
        <taxon>Steinernematidae</taxon>
        <taxon>Steinernema</taxon>
    </lineage>
</organism>
<reference evidence="1 2" key="1">
    <citation type="journal article" date="2015" name="Genome Biol.">
        <title>Comparative genomics of Steinernema reveals deeply conserved gene regulatory networks.</title>
        <authorList>
            <person name="Dillman A.R."/>
            <person name="Macchietto M."/>
            <person name="Porter C.F."/>
            <person name="Rogers A."/>
            <person name="Williams B."/>
            <person name="Antoshechkin I."/>
            <person name="Lee M.M."/>
            <person name="Goodwin Z."/>
            <person name="Lu X."/>
            <person name="Lewis E.E."/>
            <person name="Goodrich-Blair H."/>
            <person name="Stock S.P."/>
            <person name="Adams B.J."/>
            <person name="Sternberg P.W."/>
            <person name="Mortazavi A."/>
        </authorList>
    </citation>
    <scope>NUCLEOTIDE SEQUENCE [LARGE SCALE GENOMIC DNA]</scope>
    <source>
        <strain evidence="1 2">ALL</strain>
    </source>
</reference>
<evidence type="ECO:0000313" key="2">
    <source>
        <dbReference type="Proteomes" id="UP000298663"/>
    </source>
</evidence>
<comment type="caution">
    <text evidence="1">The sequence shown here is derived from an EMBL/GenBank/DDBJ whole genome shotgun (WGS) entry which is preliminary data.</text>
</comment>
<reference evidence="1 2" key="2">
    <citation type="journal article" date="2019" name="G3 (Bethesda)">
        <title>Hybrid Assembly of the Genome of the Entomopathogenic Nematode Steinernema carpocapsae Identifies the X-Chromosome.</title>
        <authorList>
            <person name="Serra L."/>
            <person name="Macchietto M."/>
            <person name="Macias-Munoz A."/>
            <person name="McGill C.J."/>
            <person name="Rodriguez I.M."/>
            <person name="Rodriguez B."/>
            <person name="Murad R."/>
            <person name="Mortazavi A."/>
        </authorList>
    </citation>
    <scope>NUCLEOTIDE SEQUENCE [LARGE SCALE GENOMIC DNA]</scope>
    <source>
        <strain evidence="1 2">ALL</strain>
    </source>
</reference>
<dbReference type="EMBL" id="AZBU02000011">
    <property type="protein sequence ID" value="TKR60631.1"/>
    <property type="molecule type" value="Genomic_DNA"/>
</dbReference>
<dbReference type="AlphaFoldDB" id="A0A4U5LWQ1"/>
<proteinExistence type="predicted"/>
<evidence type="ECO:0000313" key="1">
    <source>
        <dbReference type="EMBL" id="TKR60631.1"/>
    </source>
</evidence>
<protein>
    <submittedName>
        <fullName evidence="1">Uncharacterized protein</fullName>
    </submittedName>
</protein>
<sequence>MNKSSFPAAIPVPALLVAPSQPLIADARPRCRPPPWRSLECQLVRCQLFFDLQSIVWFCEVTFRFFVFGKMAFSEGRSSLEAPI</sequence>
<accession>A0A4U5LWQ1</accession>